<dbReference type="InterPro" id="IPR036910">
    <property type="entry name" value="HMG_box_dom_sf"/>
</dbReference>
<sequence>IGRHSKSLDTQRFVCALCTGQLILLTPSKPRAPTAFATFVKENYGNARQELAGQSHAEVMRKLSADFAKTKLTES</sequence>
<comment type="caution">
    <text evidence="1">The sequence shown here is derived from an EMBL/GenBank/DDBJ whole genome shotgun (WGS) entry which is preliminary data.</text>
</comment>
<proteinExistence type="predicted"/>
<feature type="non-terminal residue" evidence="1">
    <location>
        <position position="1"/>
    </location>
</feature>
<reference evidence="1 2" key="1">
    <citation type="submission" date="2021-06" db="EMBL/GenBank/DDBJ databases">
        <authorList>
            <person name="Palmer J.M."/>
        </authorList>
    </citation>
    <scope>NUCLEOTIDE SEQUENCE [LARGE SCALE GENOMIC DNA]</scope>
    <source>
        <strain evidence="1 2">GA_2019</strain>
        <tissue evidence="1">Muscle</tissue>
    </source>
</reference>
<dbReference type="SUPFAM" id="SSF47095">
    <property type="entry name" value="HMG-box"/>
    <property type="match status" value="1"/>
</dbReference>
<dbReference type="CDD" id="cd00084">
    <property type="entry name" value="HMG-box_SF"/>
    <property type="match status" value="1"/>
</dbReference>
<gene>
    <name evidence="1" type="ORF">GOODEAATRI_023354</name>
</gene>
<keyword evidence="2" id="KW-1185">Reference proteome</keyword>
<dbReference type="EMBL" id="JAHRIO010042480">
    <property type="protein sequence ID" value="MEQ2172659.1"/>
    <property type="molecule type" value="Genomic_DNA"/>
</dbReference>
<dbReference type="PANTHER" id="PTHR23099:SF0">
    <property type="entry name" value="GERM CELL NUCLEAR ACIDIC PROTEIN"/>
    <property type="match status" value="1"/>
</dbReference>
<organism evidence="1 2">
    <name type="scientific">Goodea atripinnis</name>
    <dbReference type="NCBI Taxonomy" id="208336"/>
    <lineage>
        <taxon>Eukaryota</taxon>
        <taxon>Metazoa</taxon>
        <taxon>Chordata</taxon>
        <taxon>Craniata</taxon>
        <taxon>Vertebrata</taxon>
        <taxon>Euteleostomi</taxon>
        <taxon>Actinopterygii</taxon>
        <taxon>Neopterygii</taxon>
        <taxon>Teleostei</taxon>
        <taxon>Neoteleostei</taxon>
        <taxon>Acanthomorphata</taxon>
        <taxon>Ovalentaria</taxon>
        <taxon>Atherinomorphae</taxon>
        <taxon>Cyprinodontiformes</taxon>
        <taxon>Goodeidae</taxon>
        <taxon>Goodea</taxon>
    </lineage>
</organism>
<accession>A0ABV0NMM2</accession>
<dbReference type="Proteomes" id="UP001476798">
    <property type="component" value="Unassembled WGS sequence"/>
</dbReference>
<protein>
    <submittedName>
        <fullName evidence="1">Uncharacterized protein</fullName>
    </submittedName>
</protein>
<dbReference type="PANTHER" id="PTHR23099">
    <property type="entry name" value="TRANSCRIPTIONAL REGULATOR"/>
    <property type="match status" value="1"/>
</dbReference>
<evidence type="ECO:0000313" key="1">
    <source>
        <dbReference type="EMBL" id="MEQ2172659.1"/>
    </source>
</evidence>
<evidence type="ECO:0000313" key="2">
    <source>
        <dbReference type="Proteomes" id="UP001476798"/>
    </source>
</evidence>
<name>A0ABV0NMM2_9TELE</name>